<feature type="domain" description="F-box" evidence="1">
    <location>
        <begin position="2"/>
        <end position="45"/>
    </location>
</feature>
<keyword evidence="4" id="KW-1185">Reference proteome</keyword>
<dbReference type="AlphaFoldDB" id="A0A2Z6Q3H4"/>
<reference evidence="2 4" key="1">
    <citation type="submission" date="2017-11" db="EMBL/GenBank/DDBJ databases">
        <title>The genome of Rhizophagus clarus HR1 reveals common genetic basis of auxotrophy among arbuscular mycorrhizal fungi.</title>
        <authorList>
            <person name="Kobayashi Y."/>
        </authorList>
    </citation>
    <scope>NUCLEOTIDE SEQUENCE [LARGE SCALE GENOMIC DNA]</scope>
    <source>
        <strain evidence="2 4">HR1</strain>
    </source>
</reference>
<proteinExistence type="predicted"/>
<evidence type="ECO:0000259" key="1">
    <source>
        <dbReference type="Pfam" id="PF12937"/>
    </source>
</evidence>
<dbReference type="OrthoDB" id="2305494at2759"/>
<dbReference type="InterPro" id="IPR001810">
    <property type="entry name" value="F-box_dom"/>
</dbReference>
<evidence type="ECO:0000313" key="3">
    <source>
        <dbReference type="EMBL" id="GES88058.1"/>
    </source>
</evidence>
<name>A0A2Z6Q3H4_9GLOM</name>
<dbReference type="Proteomes" id="UP000615446">
    <property type="component" value="Unassembled WGS sequence"/>
</dbReference>
<dbReference type="Pfam" id="PF12937">
    <property type="entry name" value="F-box-like"/>
    <property type="match status" value="1"/>
</dbReference>
<accession>A0A2Z6Q3H4</accession>
<comment type="caution">
    <text evidence="2">The sequence shown here is derived from an EMBL/GenBank/DDBJ whole genome shotgun (WGS) entry which is preliminary data.</text>
</comment>
<dbReference type="EMBL" id="BEXD01000121">
    <property type="protein sequence ID" value="GBB84500.1"/>
    <property type="molecule type" value="Genomic_DNA"/>
</dbReference>
<dbReference type="Gene3D" id="3.80.10.10">
    <property type="entry name" value="Ribonuclease Inhibitor"/>
    <property type="match status" value="1"/>
</dbReference>
<dbReference type="Proteomes" id="UP000247702">
    <property type="component" value="Unassembled WGS sequence"/>
</dbReference>
<gene>
    <name evidence="3" type="ORF">RCL2_001502100</name>
    <name evidence="2" type="ORF">RclHR1_11060005</name>
</gene>
<evidence type="ECO:0000313" key="2">
    <source>
        <dbReference type="EMBL" id="GBB84500.1"/>
    </source>
</evidence>
<reference evidence="3" key="2">
    <citation type="submission" date="2019-10" db="EMBL/GenBank/DDBJ databases">
        <title>Conservation and host-specific expression of non-tandemly repeated heterogenous ribosome RNA gene in arbuscular mycorrhizal fungi.</title>
        <authorList>
            <person name="Maeda T."/>
            <person name="Kobayashi Y."/>
            <person name="Nakagawa T."/>
            <person name="Ezawa T."/>
            <person name="Yamaguchi K."/>
            <person name="Bino T."/>
            <person name="Nishimoto Y."/>
            <person name="Shigenobu S."/>
            <person name="Kawaguchi M."/>
        </authorList>
    </citation>
    <scope>NUCLEOTIDE SEQUENCE</scope>
    <source>
        <strain evidence="3">HR1</strain>
    </source>
</reference>
<protein>
    <recommendedName>
        <fullName evidence="1">F-box domain-containing protein</fullName>
    </recommendedName>
</protein>
<dbReference type="InterPro" id="IPR032675">
    <property type="entry name" value="LRR_dom_sf"/>
</dbReference>
<dbReference type="EMBL" id="BLAL01000175">
    <property type="protein sequence ID" value="GES88058.1"/>
    <property type="molecule type" value="Genomic_DNA"/>
</dbReference>
<dbReference type="SUPFAM" id="SSF81383">
    <property type="entry name" value="F-box domain"/>
    <property type="match status" value="1"/>
</dbReference>
<dbReference type="SUPFAM" id="SSF52047">
    <property type="entry name" value="RNI-like"/>
    <property type="match status" value="1"/>
</dbReference>
<organism evidence="2 4">
    <name type="scientific">Rhizophagus clarus</name>
    <dbReference type="NCBI Taxonomy" id="94130"/>
    <lineage>
        <taxon>Eukaryota</taxon>
        <taxon>Fungi</taxon>
        <taxon>Fungi incertae sedis</taxon>
        <taxon>Mucoromycota</taxon>
        <taxon>Glomeromycotina</taxon>
        <taxon>Glomeromycetes</taxon>
        <taxon>Glomerales</taxon>
        <taxon>Glomeraceae</taxon>
        <taxon>Rhizophagus</taxon>
    </lineage>
</organism>
<sequence length="478" mass="56019">MSKLPDDCLNEIFECLDDDKVTLYSCLLVNRLWCQVSVRILWRNIGTSNFNTLIECLSKESKKILNDNGIRISTPTSKFPTFNYVTFCKTLSVNEISYKVEEFLKIQQIINNKHMMIEEIFKMFMNQISSLKSLEFLRNININFILYPGAKDSLKNLSELHCSSSISSEFFCQLTQISHNLLLLDIKIEDCISDGIEDLISSQKNLKSFYITLNNYDLTDTVLNNLVLLLMTKLPKTLIRLIFCGRMRSIPLSFIKNFTNLQELQLSFDYTKCFLDFEKLQYANLPQLQILKIQHACPRYEFLIKFIENNGKNLKELYMGDIRGHSDNLLNLAIAEFCPNLRKLSTGFKDDELETLKIILNNCKYLERIKIWCGSEYLSEKEALEIIAKYSQENISELILYHQDCIQSEELLPDELDSFFTSWMNRMPQKSLSLEIVKCDNDVSLDTNHENMRLIEKYTKLGFIKNFKITDFDYYEYQ</sequence>
<dbReference type="InterPro" id="IPR036047">
    <property type="entry name" value="F-box-like_dom_sf"/>
</dbReference>
<dbReference type="CDD" id="cd09917">
    <property type="entry name" value="F-box_SF"/>
    <property type="match status" value="1"/>
</dbReference>
<evidence type="ECO:0000313" key="4">
    <source>
        <dbReference type="Proteomes" id="UP000247702"/>
    </source>
</evidence>